<evidence type="ECO:0000256" key="1">
    <source>
        <dbReference type="SAM" id="MobiDB-lite"/>
    </source>
</evidence>
<dbReference type="PROSITE" id="PS51782">
    <property type="entry name" value="LYSM"/>
    <property type="match status" value="1"/>
</dbReference>
<dbReference type="CDD" id="cd00014">
    <property type="entry name" value="CH_SF"/>
    <property type="match status" value="1"/>
</dbReference>
<dbReference type="GO" id="GO:0008093">
    <property type="term" value="F:cytoskeletal anchor activity"/>
    <property type="evidence" value="ECO:0007669"/>
    <property type="project" value="TreeGrafter"/>
</dbReference>
<name>A0A8T2QAK3_CERRI</name>
<comment type="caution">
    <text evidence="4">The sequence shown here is derived from an EMBL/GenBank/DDBJ whole genome shotgun (WGS) entry which is preliminary data.</text>
</comment>
<sequence>MLEPSKAKTDVQFREIDGEFLKKQARIWLEAVLDERFDEDTSIEDLLDDGDILFRVSKTIRDLLRKHADAEGEPVTPTSMYPEASSYGKSGGKYLPYSNVDSFLKVCQELGLTAVDLFSPPDVVEKKDIRRVCLCIRALSKKARARQLEVPEFDSVTHASVSMPTEFVGGLKNTLTQASANSSPSSLLKDKEMLEKVGPGPLRLRKSASASSLVQADSSLSGLPDEGSKETARSLNFSANDDTGNVSQHHSAIDPGTPPVAGNSESLPLSDDDRGHTENSFDDKYIDTCVPVGDPLPEVPSNDLFPKALCEDNPSVELGSVNKSADKNGKRKSASRKTTWIVPFLGAAVVLLGASIMAKPRESLIYEVKKGDTLSEISRRTGKSSWQELVLLNPEIKNPDLIHPSERLRLKS</sequence>
<dbReference type="InterPro" id="IPR018392">
    <property type="entry name" value="LysM"/>
</dbReference>
<protein>
    <recommendedName>
        <fullName evidence="6">LysM domain-containing protein</fullName>
    </recommendedName>
</protein>
<dbReference type="EMBL" id="CM035441">
    <property type="protein sequence ID" value="KAH7280542.1"/>
    <property type="molecule type" value="Genomic_DNA"/>
</dbReference>
<feature type="compositionally biased region" description="Basic and acidic residues" evidence="1">
    <location>
        <begin position="271"/>
        <end position="282"/>
    </location>
</feature>
<proteinExistence type="predicted"/>
<keyword evidence="5" id="KW-1185">Reference proteome</keyword>
<dbReference type="AlphaFoldDB" id="A0A8T2QAK3"/>
<dbReference type="SMART" id="SM00257">
    <property type="entry name" value="LysM"/>
    <property type="match status" value="1"/>
</dbReference>
<dbReference type="PROSITE" id="PS50021">
    <property type="entry name" value="CH"/>
    <property type="match status" value="1"/>
</dbReference>
<dbReference type="PANTHER" id="PTHR46756">
    <property type="entry name" value="TRANSGELIN"/>
    <property type="match status" value="1"/>
</dbReference>
<dbReference type="PANTHER" id="PTHR46756:SF18">
    <property type="entry name" value="GAS2-LIKE PROTEIN PICKLED EGGS"/>
    <property type="match status" value="1"/>
</dbReference>
<dbReference type="Pfam" id="PF01476">
    <property type="entry name" value="LysM"/>
    <property type="match status" value="1"/>
</dbReference>
<dbReference type="SMART" id="SM00033">
    <property type="entry name" value="CH"/>
    <property type="match status" value="1"/>
</dbReference>
<dbReference type="CDD" id="cd00118">
    <property type="entry name" value="LysM"/>
    <property type="match status" value="1"/>
</dbReference>
<gene>
    <name evidence="4" type="ORF">KP509_36G001900</name>
</gene>
<reference evidence="4" key="1">
    <citation type="submission" date="2021-08" db="EMBL/GenBank/DDBJ databases">
        <title>WGS assembly of Ceratopteris richardii.</title>
        <authorList>
            <person name="Marchant D.B."/>
            <person name="Chen G."/>
            <person name="Jenkins J."/>
            <person name="Shu S."/>
            <person name="Leebens-Mack J."/>
            <person name="Grimwood J."/>
            <person name="Schmutz J."/>
            <person name="Soltis P."/>
            <person name="Soltis D."/>
            <person name="Chen Z.-H."/>
        </authorList>
    </citation>
    <scope>NUCLEOTIDE SEQUENCE</scope>
    <source>
        <strain evidence="4">Whitten #5841</strain>
        <tissue evidence="4">Leaf</tissue>
    </source>
</reference>
<dbReference type="InterPro" id="IPR036779">
    <property type="entry name" value="LysM_dom_sf"/>
</dbReference>
<dbReference type="OrthoDB" id="21595at2759"/>
<dbReference type="GO" id="GO:0005884">
    <property type="term" value="C:actin filament"/>
    <property type="evidence" value="ECO:0007669"/>
    <property type="project" value="TreeGrafter"/>
</dbReference>
<dbReference type="SUPFAM" id="SSF54106">
    <property type="entry name" value="LysM domain"/>
    <property type="match status" value="1"/>
</dbReference>
<evidence type="ECO:0000259" key="3">
    <source>
        <dbReference type="PROSITE" id="PS51782"/>
    </source>
</evidence>
<feature type="domain" description="LysM" evidence="3">
    <location>
        <begin position="364"/>
        <end position="410"/>
    </location>
</feature>
<evidence type="ECO:0000313" key="5">
    <source>
        <dbReference type="Proteomes" id="UP000825935"/>
    </source>
</evidence>
<feature type="domain" description="Calponin-homology (CH)" evidence="2">
    <location>
        <begin position="19"/>
        <end position="144"/>
    </location>
</feature>
<evidence type="ECO:0008006" key="6">
    <source>
        <dbReference type="Google" id="ProtNLM"/>
    </source>
</evidence>
<feature type="compositionally biased region" description="Polar residues" evidence="1">
    <location>
        <begin position="233"/>
        <end position="250"/>
    </location>
</feature>
<evidence type="ECO:0000313" key="4">
    <source>
        <dbReference type="EMBL" id="KAH7280543.1"/>
    </source>
</evidence>
<dbReference type="InterPro" id="IPR036872">
    <property type="entry name" value="CH_dom_sf"/>
</dbReference>
<dbReference type="SUPFAM" id="SSF47576">
    <property type="entry name" value="Calponin-homology domain, CH-domain"/>
    <property type="match status" value="1"/>
</dbReference>
<organism evidence="4 5">
    <name type="scientific">Ceratopteris richardii</name>
    <name type="common">Triangle waterfern</name>
    <dbReference type="NCBI Taxonomy" id="49495"/>
    <lineage>
        <taxon>Eukaryota</taxon>
        <taxon>Viridiplantae</taxon>
        <taxon>Streptophyta</taxon>
        <taxon>Embryophyta</taxon>
        <taxon>Tracheophyta</taxon>
        <taxon>Polypodiopsida</taxon>
        <taxon>Polypodiidae</taxon>
        <taxon>Polypodiales</taxon>
        <taxon>Pteridineae</taxon>
        <taxon>Pteridaceae</taxon>
        <taxon>Parkerioideae</taxon>
        <taxon>Ceratopteris</taxon>
    </lineage>
</organism>
<dbReference type="GO" id="GO:0051015">
    <property type="term" value="F:actin filament binding"/>
    <property type="evidence" value="ECO:0007669"/>
    <property type="project" value="TreeGrafter"/>
</dbReference>
<dbReference type="EMBL" id="CM035441">
    <property type="protein sequence ID" value="KAH7280543.1"/>
    <property type="molecule type" value="Genomic_DNA"/>
</dbReference>
<dbReference type="Proteomes" id="UP000825935">
    <property type="component" value="Chromosome 36"/>
</dbReference>
<dbReference type="Gene3D" id="3.10.350.10">
    <property type="entry name" value="LysM domain"/>
    <property type="match status" value="1"/>
</dbReference>
<accession>A0A8T2QAK3</accession>
<dbReference type="Gene3D" id="1.10.418.10">
    <property type="entry name" value="Calponin-like domain"/>
    <property type="match status" value="1"/>
</dbReference>
<evidence type="ECO:0000259" key="2">
    <source>
        <dbReference type="PROSITE" id="PS50021"/>
    </source>
</evidence>
<dbReference type="OMA" id="KQQARIW"/>
<dbReference type="InterPro" id="IPR001715">
    <property type="entry name" value="CH_dom"/>
</dbReference>
<dbReference type="GO" id="GO:0051764">
    <property type="term" value="P:actin crosslink formation"/>
    <property type="evidence" value="ECO:0007669"/>
    <property type="project" value="TreeGrafter"/>
</dbReference>
<feature type="region of interest" description="Disordered" evidence="1">
    <location>
        <begin position="206"/>
        <end position="282"/>
    </location>
</feature>